<evidence type="ECO:0000256" key="1">
    <source>
        <dbReference type="SAM" id="MobiDB-lite"/>
    </source>
</evidence>
<dbReference type="Proteomes" id="UP001140091">
    <property type="component" value="Unassembled WGS sequence"/>
</dbReference>
<sequence length="721" mass="78205">MPVFSSAKTPIVKTSTSASSAEGAPESKGKDKLSKLGGLYKPPPPKPRNAKANKEFFPPKLRKTSQANSVEPSESQPSNFFDTTFRVTAVRVHSHHHYHLHTLRTLLFAAALSSGLTTAFIFLFRFYDICRVPWVDVAGFMGGLVLLGLLLHAFKYCANLFLKFFSAIDREPQQRPVVHHIAIFTAKDALEHLKLRQTDIIKAMDGPDIPTVALAGFNEGLVKQGIATLLQEIHIVLSRDLTPQLHVLEAVGKACSPFPSMIFMPSGTTFRPPVFNAEGKILTVEDLIPPSASQPRFSIALEKGQPSVPRGSTAGADYHYQSPSENTQDGGSQGEQSRNSPTEARGVEPQPKIPRSSSDDELQPGEEGSRGDDGRGSLPRNTAAREGENAPSDNAQGGEHVPSSQGPPVPGDDGGTTQRPHNIHFDITAAIYQPSPRSSPLQKLQLTGGFNFQVTPGCTATVDFTKMQCQAHSNPGVSYRYSQSYLKILIDSYSPRWRLSKHKPKSTRASDGQVKRIVSEKSVWQQALKAGLSLIPFGAPLKAEGGLSRTSERLTSNEAVRFGSRIIQRHNLGVFWWSFHVDDEYERDCGIELGEDTLPSAEMSVLPSANSPNEPLDKLTVEITSFWSLLRKESGGWLSYTPGDSLPPGFSNLCQVICIDLPPSDGNYVSEMHVGAPGKPSQVSTVHSQSAITPTEAVLMFSGGAQSVDGLVDDGKRLVGA</sequence>
<name>A0A9W8JKV3_9AGAR</name>
<keyword evidence="2" id="KW-1133">Transmembrane helix</keyword>
<feature type="transmembrane region" description="Helical" evidence="2">
    <location>
        <begin position="106"/>
        <end position="127"/>
    </location>
</feature>
<feature type="compositionally biased region" description="Polar residues" evidence="1">
    <location>
        <begin position="1"/>
        <end position="20"/>
    </location>
</feature>
<feature type="region of interest" description="Disordered" evidence="1">
    <location>
        <begin position="303"/>
        <end position="421"/>
    </location>
</feature>
<evidence type="ECO:0000256" key="2">
    <source>
        <dbReference type="SAM" id="Phobius"/>
    </source>
</evidence>
<dbReference type="OrthoDB" id="8954335at2759"/>
<reference evidence="3" key="1">
    <citation type="submission" date="2022-06" db="EMBL/GenBank/DDBJ databases">
        <title>Genome Sequence of Candolleomyces eurysporus.</title>
        <authorList>
            <person name="Buettner E."/>
        </authorList>
    </citation>
    <scope>NUCLEOTIDE SEQUENCE</scope>
    <source>
        <strain evidence="3">VTCC 930004</strain>
    </source>
</reference>
<feature type="transmembrane region" description="Helical" evidence="2">
    <location>
        <begin position="134"/>
        <end position="154"/>
    </location>
</feature>
<evidence type="ECO:0000313" key="4">
    <source>
        <dbReference type="Proteomes" id="UP001140091"/>
    </source>
</evidence>
<gene>
    <name evidence="3" type="ORF">H1R20_g4372</name>
</gene>
<keyword evidence="2" id="KW-0812">Transmembrane</keyword>
<dbReference type="AlphaFoldDB" id="A0A9W8JKV3"/>
<accession>A0A9W8JKV3</accession>
<comment type="caution">
    <text evidence="3">The sequence shown here is derived from an EMBL/GenBank/DDBJ whole genome shotgun (WGS) entry which is preliminary data.</text>
</comment>
<feature type="compositionally biased region" description="Polar residues" evidence="1">
    <location>
        <begin position="321"/>
        <end position="342"/>
    </location>
</feature>
<protein>
    <submittedName>
        <fullName evidence="3">Uncharacterized protein</fullName>
    </submittedName>
</protein>
<keyword evidence="2" id="KW-0472">Membrane</keyword>
<organism evidence="3 4">
    <name type="scientific">Candolleomyces eurysporus</name>
    <dbReference type="NCBI Taxonomy" id="2828524"/>
    <lineage>
        <taxon>Eukaryota</taxon>
        <taxon>Fungi</taxon>
        <taxon>Dikarya</taxon>
        <taxon>Basidiomycota</taxon>
        <taxon>Agaricomycotina</taxon>
        <taxon>Agaricomycetes</taxon>
        <taxon>Agaricomycetidae</taxon>
        <taxon>Agaricales</taxon>
        <taxon>Agaricineae</taxon>
        <taxon>Psathyrellaceae</taxon>
        <taxon>Candolleomyces</taxon>
    </lineage>
</organism>
<proteinExistence type="predicted"/>
<feature type="compositionally biased region" description="Polar residues" evidence="1">
    <location>
        <begin position="64"/>
        <end position="76"/>
    </location>
</feature>
<feature type="region of interest" description="Disordered" evidence="1">
    <location>
        <begin position="1"/>
        <end position="76"/>
    </location>
</feature>
<dbReference type="EMBL" id="JANBPK010000762">
    <property type="protein sequence ID" value="KAJ2932718.1"/>
    <property type="molecule type" value="Genomic_DNA"/>
</dbReference>
<feature type="non-terminal residue" evidence="3">
    <location>
        <position position="721"/>
    </location>
</feature>
<evidence type="ECO:0000313" key="3">
    <source>
        <dbReference type="EMBL" id="KAJ2932718.1"/>
    </source>
</evidence>
<keyword evidence="4" id="KW-1185">Reference proteome</keyword>
<feature type="compositionally biased region" description="Basic and acidic residues" evidence="1">
    <location>
        <begin position="25"/>
        <end position="34"/>
    </location>
</feature>